<dbReference type="PROSITE" id="PS50010">
    <property type="entry name" value="DH_2"/>
    <property type="match status" value="1"/>
</dbReference>
<dbReference type="InterPro" id="IPR027267">
    <property type="entry name" value="AH/BAR_dom_sf"/>
</dbReference>
<feature type="region of interest" description="Disordered" evidence="1">
    <location>
        <begin position="356"/>
        <end position="407"/>
    </location>
</feature>
<feature type="compositionally biased region" description="Basic and acidic residues" evidence="1">
    <location>
        <begin position="163"/>
        <end position="180"/>
    </location>
</feature>
<feature type="region of interest" description="Disordered" evidence="1">
    <location>
        <begin position="1"/>
        <end position="83"/>
    </location>
</feature>
<feature type="region of interest" description="Disordered" evidence="1">
    <location>
        <begin position="890"/>
        <end position="926"/>
    </location>
</feature>
<evidence type="ECO:0000259" key="2">
    <source>
        <dbReference type="PROSITE" id="PS50010"/>
    </source>
</evidence>
<dbReference type="InterPro" id="IPR035899">
    <property type="entry name" value="DBL_dom_sf"/>
</dbReference>
<dbReference type="Pfam" id="PF00621">
    <property type="entry name" value="RhoGEF"/>
    <property type="match status" value="1"/>
</dbReference>
<dbReference type="GO" id="GO:0005737">
    <property type="term" value="C:cytoplasm"/>
    <property type="evidence" value="ECO:0007669"/>
    <property type="project" value="TreeGrafter"/>
</dbReference>
<dbReference type="GO" id="GO:0031991">
    <property type="term" value="P:regulation of actomyosin contractile ring contraction"/>
    <property type="evidence" value="ECO:0007669"/>
    <property type="project" value="TreeGrafter"/>
</dbReference>
<feature type="compositionally biased region" description="Low complexity" evidence="1">
    <location>
        <begin position="913"/>
        <end position="926"/>
    </location>
</feature>
<dbReference type="CDD" id="cd07589">
    <property type="entry name" value="BAR_DNMBP"/>
    <property type="match status" value="1"/>
</dbReference>
<feature type="compositionally biased region" description="Pro residues" evidence="1">
    <location>
        <begin position="900"/>
        <end position="909"/>
    </location>
</feature>
<comment type="caution">
    <text evidence="3">The sequence shown here is derived from an EMBL/GenBank/DDBJ whole genome shotgun (WGS) entry which is preliminary data.</text>
</comment>
<dbReference type="InterPro" id="IPR001331">
    <property type="entry name" value="GDS_CDC24_CS"/>
</dbReference>
<accession>A0A420H7Q9</accession>
<name>A0A420H7Q9_9PEZI</name>
<dbReference type="STRING" id="62708.A0A420H7Q9"/>
<feature type="compositionally biased region" description="Basic and acidic residues" evidence="1">
    <location>
        <begin position="737"/>
        <end position="761"/>
    </location>
</feature>
<feature type="region of interest" description="Disordered" evidence="1">
    <location>
        <begin position="1557"/>
        <end position="1591"/>
    </location>
</feature>
<feature type="region of interest" description="Disordered" evidence="1">
    <location>
        <begin position="736"/>
        <end position="763"/>
    </location>
</feature>
<feature type="region of interest" description="Disordered" evidence="1">
    <location>
        <begin position="1507"/>
        <end position="1533"/>
    </location>
</feature>
<keyword evidence="4" id="KW-1185">Reference proteome</keyword>
<dbReference type="SMART" id="SM00325">
    <property type="entry name" value="RhoGEF"/>
    <property type="match status" value="1"/>
</dbReference>
<organism evidence="3 4">
    <name type="scientific">Golovinomyces cichoracearum</name>
    <dbReference type="NCBI Taxonomy" id="62708"/>
    <lineage>
        <taxon>Eukaryota</taxon>
        <taxon>Fungi</taxon>
        <taxon>Dikarya</taxon>
        <taxon>Ascomycota</taxon>
        <taxon>Pezizomycotina</taxon>
        <taxon>Leotiomycetes</taxon>
        <taxon>Erysiphales</taxon>
        <taxon>Erysiphaceae</taxon>
        <taxon>Golovinomyces</taxon>
    </lineage>
</organism>
<dbReference type="GO" id="GO:0032955">
    <property type="term" value="P:regulation of division septum assembly"/>
    <property type="evidence" value="ECO:0007669"/>
    <property type="project" value="TreeGrafter"/>
</dbReference>
<dbReference type="InterPro" id="IPR000219">
    <property type="entry name" value="DH_dom"/>
</dbReference>
<evidence type="ECO:0000313" key="4">
    <source>
        <dbReference type="Proteomes" id="UP000283383"/>
    </source>
</evidence>
<dbReference type="GO" id="GO:0035556">
    <property type="term" value="P:intracellular signal transduction"/>
    <property type="evidence" value="ECO:0007669"/>
    <property type="project" value="InterPro"/>
</dbReference>
<gene>
    <name evidence="3" type="ORF">GcM3_218009</name>
</gene>
<dbReference type="PANTHER" id="PTHR22834">
    <property type="entry name" value="NUCLEAR FUSION PROTEIN FUS2"/>
    <property type="match status" value="1"/>
</dbReference>
<sequence>MENDFNEDSLSHCPITNNHILDQSPRPASERISSRPSKVSQLSPEYSKSTTAENRSLLVNNRNSENQNQSVSTQKSCGTQSRSGAIEMVTTTSDLRSAPTVKLNEIGTTNYSFWTSRTNLKTPRSISSPHENKSCTSPTPLPPLNGRSIIGKPSVKSLLRRFDSSRGDHNTNSLKQDDNKGAIINGKVPSGILVQAKQRDSTSNSKSMSLSRLPTATNLRNKQIGCIDPGYHQFISSNPTAINYSRVPKKEYSNMSSPKNSTPSFCPSDQKLLFGEIPQLNENDSKSTYDLAQRTRGTSDPVLESPKFGPRTFTPYPATLKDELADLNGPDRFKAHNRNHSDFADTKVNIMQSLESRSPTTIHTSKSSISLNSKNPVSRNRLVSSSTAQNSPNNHSNPHFTNSSHLTHDQQLLRIRTIVAQSLESEKFRSALIIPDLPTNELQSSQSRHLRTSSTNKLVKMNTNAVQTKNQGDLICKHAEEITEQRSYTPSHENVHLVSRRGSLHVNKHRVRKDEQPQSLPDNTKFIIEKSKPGDSEREKIDASTIPLVPTSFKPPYSDKSNKSVLSNSSVQGDSPTLGLPGSFVDDDDDFDDFDDEISSTHRMSRREIEIHEVFDTNFNPSFYNIKKISLNLPAPKEMLNLKQDDNREDEINENKSFTGTEDLSNGYSVRSDYHEEDIFPSKKFHDEKVLLRDSLLSNLSTEDLMPANEKNRNIENNSNGAFKSQSHCIDLENNDIDEKNEDKTPKLSENNRDLHSEINGREGPATVTEVFYGSSEKFVTESEDHSAISSQEIFSKHSSWETSCSIGIENDHFGQEFLINDPKKSPILDEERPTLPKDSRTYTTISQQNNNSSISPCFQNNHNSPQLPPVATGDGFTLTFLRSENPHSGALPIQKWPPDFAPPPPPPLNYQRSASSPVRRSSSSISSISRPFSGLYIRTSDSRSSNEELVSHISNENSLSRGDKNLENSEVTTVCQPETEEVKREREQNRKRLYQRKMAIKELVDTESVYFKDMNVVQEIYKGTAEACPSLEAGDIKTIFRNTEEIVTFSNKFLEDLKYAALPIYNSRRKSKTSEPDITTSTSETDRTSVETTLGDETEEQRDRETFVGASFRKHLPSMQVIYTKFLKNSESASSRLLELQKDPAVKVWLSECNTVAKDLTAAWDLDALLVKPVQRITRYQLLLKQIQLATPESHPDFEALQCCCQELFKLLKNIDDLKKRIHVVAKIVGRKRKESDVVRTGIAKAFGRRSERLHNDKMSLNRAKDDEEYLKMFEKFGDDYLRLQVVLRDAEYYTRQISIYVSDYLRYFSAIELIMRMSVTRYPDIESKWARFNVSMREIGTLLVEDHISEVRKFVIEPFEKTISAYDGPLLAMKKRDKRKVDYEKAMTLKSQGKKIDEKLQNLINEYSALHETLKCELPKLSQLTESMGKVILERLVSIQVKWYGIWVQKVQTVFEENDLPRDVSDIVDQFSVDYNFEENRLMELSIINGNFGCELGCGESRSRSHSRRISDLGNLSQITSTESSHSKQPSIATINSYRNQLPLNFQTFFNTANTSSVGETHNRGVPGSPPERFSTRSFTPDSSTRSGTEYKIYRRRESGSNYGSYHEGSLHSTRPLSGIFNSALPLGENNEIIRSRGSSRDKNNPRGYTVLYLAASLFEFNVSATKQEAGYPYLTYQAGEIFDVIGEKGELWLAKNQDDSDNTVGWIWSKHFARLAAS</sequence>
<feature type="compositionally biased region" description="Polar residues" evidence="1">
    <location>
        <begin position="1516"/>
        <end position="1533"/>
    </location>
</feature>
<dbReference type="SUPFAM" id="SSF103657">
    <property type="entry name" value="BAR/IMD domain-like"/>
    <property type="match status" value="1"/>
</dbReference>
<dbReference type="GO" id="GO:0005085">
    <property type="term" value="F:guanyl-nucleotide exchange factor activity"/>
    <property type="evidence" value="ECO:0007669"/>
    <property type="project" value="InterPro"/>
</dbReference>
<dbReference type="PROSITE" id="PS00741">
    <property type="entry name" value="DH_1"/>
    <property type="match status" value="1"/>
</dbReference>
<protein>
    <recommendedName>
        <fullName evidence="2">DH domain-containing protein</fullName>
    </recommendedName>
</protein>
<feature type="region of interest" description="Disordered" evidence="1">
    <location>
        <begin position="163"/>
        <end position="182"/>
    </location>
</feature>
<dbReference type="SUPFAM" id="SSF48065">
    <property type="entry name" value="DBL homology domain (DH-domain)"/>
    <property type="match status" value="1"/>
</dbReference>
<dbReference type="Gene3D" id="1.20.1270.60">
    <property type="entry name" value="Arfaptin homology (AH) domain/BAR domain"/>
    <property type="match status" value="1"/>
</dbReference>
<feature type="compositionally biased region" description="Polar residues" evidence="1">
    <location>
        <begin position="121"/>
        <end position="138"/>
    </location>
</feature>
<dbReference type="Gene3D" id="1.20.900.10">
    <property type="entry name" value="Dbl homology (DH) domain"/>
    <property type="match status" value="1"/>
</dbReference>
<dbReference type="InterPro" id="IPR051492">
    <property type="entry name" value="Dynamin-Rho_GEF"/>
</dbReference>
<feature type="domain" description="DH" evidence="2">
    <location>
        <begin position="996"/>
        <end position="1219"/>
    </location>
</feature>
<proteinExistence type="predicted"/>
<feature type="region of interest" description="Disordered" evidence="1">
    <location>
        <begin position="1071"/>
        <end position="1102"/>
    </location>
</feature>
<dbReference type="CDD" id="cd00160">
    <property type="entry name" value="RhoGEF"/>
    <property type="match status" value="1"/>
</dbReference>
<feature type="compositionally biased region" description="Polar residues" evidence="1">
    <location>
        <begin position="356"/>
        <end position="405"/>
    </location>
</feature>
<dbReference type="PANTHER" id="PTHR22834:SF20">
    <property type="entry name" value="SH3 DOMAIN-CONTAINING PROTEIN"/>
    <property type="match status" value="1"/>
</dbReference>
<evidence type="ECO:0000313" key="3">
    <source>
        <dbReference type="EMBL" id="RKF53472.1"/>
    </source>
</evidence>
<feature type="compositionally biased region" description="Polar residues" evidence="1">
    <location>
        <begin position="1578"/>
        <end position="1590"/>
    </location>
</feature>
<feature type="region of interest" description="Disordered" evidence="1">
    <location>
        <begin position="121"/>
        <end position="150"/>
    </location>
</feature>
<dbReference type="Proteomes" id="UP000283383">
    <property type="component" value="Unassembled WGS sequence"/>
</dbReference>
<feature type="region of interest" description="Disordered" evidence="1">
    <location>
        <begin position="552"/>
        <end position="586"/>
    </location>
</feature>
<dbReference type="EMBL" id="MCBQ01021855">
    <property type="protein sequence ID" value="RKF53472.1"/>
    <property type="molecule type" value="Genomic_DNA"/>
</dbReference>
<reference evidence="3 4" key="1">
    <citation type="journal article" date="2018" name="BMC Genomics">
        <title>Comparative genome analyses reveal sequence features reflecting distinct modes of host-adaptation between dicot and monocot powdery mildew.</title>
        <authorList>
            <person name="Wu Y."/>
            <person name="Ma X."/>
            <person name="Pan Z."/>
            <person name="Kale S.D."/>
            <person name="Song Y."/>
            <person name="King H."/>
            <person name="Zhang Q."/>
            <person name="Presley C."/>
            <person name="Deng X."/>
            <person name="Wei C.I."/>
            <person name="Xiao S."/>
        </authorList>
    </citation>
    <scope>NUCLEOTIDE SEQUENCE [LARGE SCALE GENOMIC DNA]</scope>
    <source>
        <strain evidence="3">UMSG3</strain>
    </source>
</reference>
<feature type="compositionally biased region" description="Polar residues" evidence="1">
    <location>
        <begin position="34"/>
        <end position="83"/>
    </location>
</feature>
<evidence type="ECO:0000256" key="1">
    <source>
        <dbReference type="SAM" id="MobiDB-lite"/>
    </source>
</evidence>